<dbReference type="GO" id="GO:0016740">
    <property type="term" value="F:transferase activity"/>
    <property type="evidence" value="ECO:0007669"/>
    <property type="project" value="UniProtKB-KW"/>
</dbReference>
<evidence type="ECO:0000256" key="1">
    <source>
        <dbReference type="SAM" id="Phobius"/>
    </source>
</evidence>
<evidence type="ECO:0000313" key="4">
    <source>
        <dbReference type="Proteomes" id="UP000886865"/>
    </source>
</evidence>
<dbReference type="InterPro" id="IPR007345">
    <property type="entry name" value="Polysacch_pyruvyl_Trfase"/>
</dbReference>
<dbReference type="EMBL" id="DVJQ01000028">
    <property type="protein sequence ID" value="HIS74020.1"/>
    <property type="molecule type" value="Genomic_DNA"/>
</dbReference>
<dbReference type="PANTHER" id="PTHR36836">
    <property type="entry name" value="COLANIC ACID BIOSYNTHESIS PROTEIN WCAK"/>
    <property type="match status" value="1"/>
</dbReference>
<feature type="domain" description="Polysaccharide pyruvyl transferase" evidence="2">
    <location>
        <begin position="15"/>
        <end position="281"/>
    </location>
</feature>
<dbReference type="Pfam" id="PF04230">
    <property type="entry name" value="PS_pyruv_trans"/>
    <property type="match status" value="1"/>
</dbReference>
<keyword evidence="3" id="KW-0808">Transferase</keyword>
<reference evidence="3" key="2">
    <citation type="journal article" date="2021" name="PeerJ">
        <title>Extensive microbial diversity within the chicken gut microbiome revealed by metagenomics and culture.</title>
        <authorList>
            <person name="Gilroy R."/>
            <person name="Ravi A."/>
            <person name="Getino M."/>
            <person name="Pursley I."/>
            <person name="Horton D.L."/>
            <person name="Alikhan N.F."/>
            <person name="Baker D."/>
            <person name="Gharbi K."/>
            <person name="Hall N."/>
            <person name="Watson M."/>
            <person name="Adriaenssens E.M."/>
            <person name="Foster-Nyarko E."/>
            <person name="Jarju S."/>
            <person name="Secka A."/>
            <person name="Antonio M."/>
            <person name="Oren A."/>
            <person name="Chaudhuri R.R."/>
            <person name="La Ragione R."/>
            <person name="Hildebrand F."/>
            <person name="Pallen M.J."/>
        </authorList>
    </citation>
    <scope>NUCLEOTIDE SEQUENCE</scope>
    <source>
        <strain evidence="3">CHK152-2871</strain>
    </source>
</reference>
<gene>
    <name evidence="3" type="primary">csaB</name>
    <name evidence="3" type="ORF">IAA86_03250</name>
</gene>
<evidence type="ECO:0000313" key="3">
    <source>
        <dbReference type="EMBL" id="HIS74020.1"/>
    </source>
</evidence>
<dbReference type="AlphaFoldDB" id="A0A9D1FIW9"/>
<evidence type="ECO:0000259" key="2">
    <source>
        <dbReference type="Pfam" id="PF04230"/>
    </source>
</evidence>
<proteinExistence type="predicted"/>
<organism evidence="3 4">
    <name type="scientific">Candidatus Galligastranaerophilus intestinavium</name>
    <dbReference type="NCBI Taxonomy" id="2840836"/>
    <lineage>
        <taxon>Bacteria</taxon>
        <taxon>Candidatus Galligastranaerophilus</taxon>
    </lineage>
</organism>
<reference evidence="3" key="1">
    <citation type="submission" date="2020-10" db="EMBL/GenBank/DDBJ databases">
        <authorList>
            <person name="Gilroy R."/>
        </authorList>
    </citation>
    <scope>NUCLEOTIDE SEQUENCE</scope>
    <source>
        <strain evidence="3">CHK152-2871</strain>
    </source>
</reference>
<comment type="caution">
    <text evidence="3">The sequence shown here is derived from an EMBL/GenBank/DDBJ whole genome shotgun (WGS) entry which is preliminary data.</text>
</comment>
<dbReference type="InterPro" id="IPR019896">
    <property type="entry name" value="Polysacch_pyruvyl_Trfase_CsaB"/>
</dbReference>
<protein>
    <submittedName>
        <fullName evidence="3">Polysaccharide pyruvyl transferase CsaB</fullName>
    </submittedName>
</protein>
<feature type="transmembrane region" description="Helical" evidence="1">
    <location>
        <begin position="90"/>
        <end position="114"/>
    </location>
</feature>
<dbReference type="NCBIfam" id="TIGR03609">
    <property type="entry name" value="S_layer_CsaB"/>
    <property type="match status" value="1"/>
</dbReference>
<keyword evidence="1" id="KW-0812">Transmembrane</keyword>
<accession>A0A9D1FIW9</accession>
<keyword evidence="1" id="KW-0472">Membrane</keyword>
<name>A0A9D1FIW9_9BACT</name>
<keyword evidence="1" id="KW-1133">Transmembrane helix</keyword>
<sequence length="337" mass="39142">MAKKVLISGYIGFSNFGDDVIFAMLTRHLKAKGFEISALSANPQRTKRQFKVGSAHYKNPFEIISEILKCDYLISGGGSLLQNTTSNLSLLYYIFIILLAKLMFKKVIIFAQGIGPVNGWFWRSLTRFTLTCCNLITVRDKESYKQLGKWKIKSSLVNDPAWDIPTLPIDNKGYVGVQLRQYSNMHPDFVKLLVKYIGMYFSERKIILFVFQKPDDLVIAKEFERELRRQYPEIKYEINFESTIKSIVQGFSNLEYLFAMRFHACLLGLKYGLKVFALPYDIKVENLANEYRLVSIMVGKKPENYNAFFSTFMQRENDPNMHKPTFNWSIVDKYMAK</sequence>
<dbReference type="Proteomes" id="UP000886865">
    <property type="component" value="Unassembled WGS sequence"/>
</dbReference>
<dbReference type="PANTHER" id="PTHR36836:SF1">
    <property type="entry name" value="COLANIC ACID BIOSYNTHESIS PROTEIN WCAK"/>
    <property type="match status" value="1"/>
</dbReference>